<keyword evidence="3" id="KW-1185">Reference proteome</keyword>
<reference evidence="2 3" key="1">
    <citation type="submission" date="2023-02" db="EMBL/GenBank/DDBJ databases">
        <title>LHISI_Scaffold_Assembly.</title>
        <authorList>
            <person name="Stuart O.P."/>
            <person name="Cleave R."/>
            <person name="Magrath M.J.L."/>
            <person name="Mikheyev A.S."/>
        </authorList>
    </citation>
    <scope>NUCLEOTIDE SEQUENCE [LARGE SCALE GENOMIC DNA]</scope>
    <source>
        <strain evidence="2">Daus_M_001</strain>
        <tissue evidence="2">Leg muscle</tissue>
    </source>
</reference>
<name>A0ABQ9H4W3_9NEOP</name>
<sequence>MQSVDTLSVTVVSTLKTTTVAYDWNFANVEVQGNSQGNFSQPPPLSHCHLDACHTSHSYEYHGHHPAMFHPTAADLLNTDPSCNAGYIGLPTAGHFQTIQLYSMHRYNTDTIVRPPKKPVAMQYTKHQQYPTSQINNTKQPIITGAAHVDPTVRCMHTTPAMPQPRRRQQSASHTTTAYDCTPTFPMTNKADHFRITEIIQAHGVQFHTYTC</sequence>
<dbReference type="EMBL" id="JARBHB010000007">
    <property type="protein sequence ID" value="KAJ8879297.1"/>
    <property type="molecule type" value="Genomic_DNA"/>
</dbReference>
<gene>
    <name evidence="2" type="ORF">PR048_019905</name>
</gene>
<evidence type="ECO:0000313" key="3">
    <source>
        <dbReference type="Proteomes" id="UP001159363"/>
    </source>
</evidence>
<dbReference type="Proteomes" id="UP001159363">
    <property type="component" value="Chromosome 6"/>
</dbReference>
<evidence type="ECO:0000313" key="2">
    <source>
        <dbReference type="EMBL" id="KAJ8879297.1"/>
    </source>
</evidence>
<comment type="caution">
    <text evidence="2">The sequence shown here is derived from an EMBL/GenBank/DDBJ whole genome shotgun (WGS) entry which is preliminary data.</text>
</comment>
<feature type="region of interest" description="Disordered" evidence="1">
    <location>
        <begin position="158"/>
        <end position="179"/>
    </location>
</feature>
<organism evidence="2 3">
    <name type="scientific">Dryococelus australis</name>
    <dbReference type="NCBI Taxonomy" id="614101"/>
    <lineage>
        <taxon>Eukaryota</taxon>
        <taxon>Metazoa</taxon>
        <taxon>Ecdysozoa</taxon>
        <taxon>Arthropoda</taxon>
        <taxon>Hexapoda</taxon>
        <taxon>Insecta</taxon>
        <taxon>Pterygota</taxon>
        <taxon>Neoptera</taxon>
        <taxon>Polyneoptera</taxon>
        <taxon>Phasmatodea</taxon>
        <taxon>Verophasmatodea</taxon>
        <taxon>Anareolatae</taxon>
        <taxon>Phasmatidae</taxon>
        <taxon>Eurycanthinae</taxon>
        <taxon>Dryococelus</taxon>
    </lineage>
</organism>
<proteinExistence type="predicted"/>
<protein>
    <submittedName>
        <fullName evidence="2">Uncharacterized protein</fullName>
    </submittedName>
</protein>
<accession>A0ABQ9H4W3</accession>
<evidence type="ECO:0000256" key="1">
    <source>
        <dbReference type="SAM" id="MobiDB-lite"/>
    </source>
</evidence>
<feature type="compositionally biased region" description="Polar residues" evidence="1">
    <location>
        <begin position="170"/>
        <end position="179"/>
    </location>
</feature>